<evidence type="ECO:0000313" key="9">
    <source>
        <dbReference type="EMBL" id="MBT8798761.1"/>
    </source>
</evidence>
<evidence type="ECO:0000256" key="2">
    <source>
        <dbReference type="ARBA" id="ARBA00005046"/>
    </source>
</evidence>
<sequence>MIDVEAHRERILSATPTLPSESVSLHDALGRALAAPVATRWPVPLFDNSAMDGYAVRAQDAVAGASLRVVADIPAGSDADPPLAPGESARIMTGAPVPSDADAIVPLEATDLGTQVREHAPERVTVLAAPTPGAHVRRRGGDAPEGTEVVAPGADLDARALSTIASAGYDRVEAHRPARVAILSTGSELIAPSATPRRGQIPESNSVLLSAAVREAGAHVPSVLTIPDDPDALRAALGTIDADVLILSGGASVGAFDVVKAVLSADGIRFDSVAMQPGKPQGFGTRADGALVFCLPGNPVSVAVSFEMFVRPALRRLAGFSVIDRRRLTLPARQSWTTPPGRTQVLPVVIDGGGVRPSAAGGSGSHLVASLARAEAFAVIPADVERVEEGDHVTVMMLS</sequence>
<dbReference type="InterPro" id="IPR005110">
    <property type="entry name" value="MoeA_linker/N"/>
</dbReference>
<dbReference type="PANTHER" id="PTHR10192">
    <property type="entry name" value="MOLYBDOPTERIN BIOSYNTHESIS PROTEIN"/>
    <property type="match status" value="1"/>
</dbReference>
<comment type="catalytic activity">
    <reaction evidence="6">
        <text>adenylyl-molybdopterin + molybdate = Mo-molybdopterin + AMP + H(+)</text>
        <dbReference type="Rhea" id="RHEA:35047"/>
        <dbReference type="ChEBI" id="CHEBI:15378"/>
        <dbReference type="ChEBI" id="CHEBI:36264"/>
        <dbReference type="ChEBI" id="CHEBI:62727"/>
        <dbReference type="ChEBI" id="CHEBI:71302"/>
        <dbReference type="ChEBI" id="CHEBI:456215"/>
        <dbReference type="EC" id="2.10.1.1"/>
    </reaction>
</comment>
<evidence type="ECO:0000256" key="5">
    <source>
        <dbReference type="ARBA" id="ARBA00023150"/>
    </source>
</evidence>
<comment type="function">
    <text evidence="1 7">Catalyzes the insertion of molybdate into adenylated molybdopterin with the concomitant release of AMP.</text>
</comment>
<dbReference type="SUPFAM" id="SSF63882">
    <property type="entry name" value="MoeA N-terminal region -like"/>
    <property type="match status" value="1"/>
</dbReference>
<dbReference type="Proteomes" id="UP000740605">
    <property type="component" value="Unassembled WGS sequence"/>
</dbReference>
<feature type="domain" description="MoaB/Mog" evidence="8">
    <location>
        <begin position="181"/>
        <end position="316"/>
    </location>
</feature>
<dbReference type="Gene3D" id="3.90.105.10">
    <property type="entry name" value="Molybdopterin biosynthesis moea protein, domain 2"/>
    <property type="match status" value="1"/>
</dbReference>
<evidence type="ECO:0000259" key="8">
    <source>
        <dbReference type="SMART" id="SM00852"/>
    </source>
</evidence>
<dbReference type="PANTHER" id="PTHR10192:SF5">
    <property type="entry name" value="GEPHYRIN"/>
    <property type="match status" value="1"/>
</dbReference>
<evidence type="ECO:0000256" key="4">
    <source>
        <dbReference type="ARBA" id="ARBA00022505"/>
    </source>
</evidence>
<dbReference type="InterPro" id="IPR001453">
    <property type="entry name" value="MoaB/Mog_dom"/>
</dbReference>
<reference evidence="9 10" key="1">
    <citation type="submission" date="2021-03" db="EMBL/GenBank/DDBJ databases">
        <title>Microbacterium pauli sp. nov., isolated from microfiltered milk.</title>
        <authorList>
            <person name="Bellassi P."/>
            <person name="Fontana A."/>
            <person name="Callegari M.L."/>
            <person name="Lorenzo M."/>
            <person name="Cappa F."/>
        </authorList>
    </citation>
    <scope>NUCLEOTIDE SEQUENCE [LARGE SCALE GENOMIC DNA]</scope>
    <source>
        <strain evidence="9 10">DSM 18909</strain>
    </source>
</reference>
<comment type="caution">
    <text evidence="9">The sequence shown here is derived from an EMBL/GenBank/DDBJ whole genome shotgun (WGS) entry which is preliminary data.</text>
</comment>
<keyword evidence="7" id="KW-0460">Magnesium</keyword>
<evidence type="ECO:0000256" key="7">
    <source>
        <dbReference type="RuleBase" id="RU365090"/>
    </source>
</evidence>
<dbReference type="InterPro" id="IPR036688">
    <property type="entry name" value="MoeA_C_domain_IV_sf"/>
</dbReference>
<dbReference type="SMART" id="SM00852">
    <property type="entry name" value="MoCF_biosynth"/>
    <property type="match status" value="1"/>
</dbReference>
<dbReference type="Gene3D" id="2.40.340.10">
    <property type="entry name" value="MoeA, C-terminal, domain IV"/>
    <property type="match status" value="1"/>
</dbReference>
<keyword evidence="7" id="KW-0808">Transferase</keyword>
<evidence type="ECO:0000256" key="3">
    <source>
        <dbReference type="ARBA" id="ARBA00010763"/>
    </source>
</evidence>
<dbReference type="InterPro" id="IPR036425">
    <property type="entry name" value="MoaB/Mog-like_dom_sf"/>
</dbReference>
<name>A0ABS5XW47_9MICO</name>
<dbReference type="InterPro" id="IPR036135">
    <property type="entry name" value="MoeA_linker/N_sf"/>
</dbReference>
<comment type="pathway">
    <text evidence="2 7">Cofactor biosynthesis; molybdopterin biosynthesis.</text>
</comment>
<keyword evidence="10" id="KW-1185">Reference proteome</keyword>
<dbReference type="SUPFAM" id="SSF53218">
    <property type="entry name" value="Molybdenum cofactor biosynthesis proteins"/>
    <property type="match status" value="1"/>
</dbReference>
<dbReference type="Gene3D" id="2.170.190.11">
    <property type="entry name" value="Molybdopterin biosynthesis moea protein, domain 3"/>
    <property type="match status" value="1"/>
</dbReference>
<dbReference type="EC" id="2.10.1.1" evidence="7"/>
<dbReference type="CDD" id="cd00887">
    <property type="entry name" value="MoeA"/>
    <property type="match status" value="1"/>
</dbReference>
<dbReference type="NCBIfam" id="TIGR00177">
    <property type="entry name" value="molyb_syn"/>
    <property type="match status" value="1"/>
</dbReference>
<dbReference type="InterPro" id="IPR038987">
    <property type="entry name" value="MoeA-like"/>
</dbReference>
<evidence type="ECO:0000256" key="6">
    <source>
        <dbReference type="ARBA" id="ARBA00047317"/>
    </source>
</evidence>
<dbReference type="Pfam" id="PF03453">
    <property type="entry name" value="MoeA_N"/>
    <property type="match status" value="1"/>
</dbReference>
<evidence type="ECO:0000313" key="10">
    <source>
        <dbReference type="Proteomes" id="UP000740605"/>
    </source>
</evidence>
<dbReference type="InterPro" id="IPR005111">
    <property type="entry name" value="MoeA_C_domain_IV"/>
</dbReference>
<proteinExistence type="inferred from homology"/>
<comment type="similarity">
    <text evidence="3 7">Belongs to the MoeA family.</text>
</comment>
<dbReference type="Pfam" id="PF00994">
    <property type="entry name" value="MoCF_biosynth"/>
    <property type="match status" value="1"/>
</dbReference>
<protein>
    <recommendedName>
        <fullName evidence="7">Molybdopterin molybdenumtransferase</fullName>
        <ecNumber evidence="7">2.10.1.1</ecNumber>
    </recommendedName>
</protein>
<keyword evidence="5 7" id="KW-0501">Molybdenum cofactor biosynthesis</keyword>
<keyword evidence="7" id="KW-0479">Metal-binding</keyword>
<keyword evidence="4 7" id="KW-0500">Molybdenum</keyword>
<dbReference type="NCBIfam" id="NF045515">
    <property type="entry name" value="Glp_gephyrin"/>
    <property type="match status" value="1"/>
</dbReference>
<organism evidence="9 10">
    <name type="scientific">Microbacterium flavum</name>
    <dbReference type="NCBI Taxonomy" id="415216"/>
    <lineage>
        <taxon>Bacteria</taxon>
        <taxon>Bacillati</taxon>
        <taxon>Actinomycetota</taxon>
        <taxon>Actinomycetes</taxon>
        <taxon>Micrococcales</taxon>
        <taxon>Microbacteriaceae</taxon>
        <taxon>Microbacterium</taxon>
    </lineage>
</organism>
<dbReference type="EMBL" id="JAFLHG010000011">
    <property type="protein sequence ID" value="MBT8798761.1"/>
    <property type="molecule type" value="Genomic_DNA"/>
</dbReference>
<dbReference type="Pfam" id="PF03454">
    <property type="entry name" value="MoeA_C"/>
    <property type="match status" value="1"/>
</dbReference>
<accession>A0ABS5XW47</accession>
<gene>
    <name evidence="9" type="ORF">J0P97_11860</name>
</gene>
<dbReference type="SUPFAM" id="SSF63867">
    <property type="entry name" value="MoeA C-terminal domain-like"/>
    <property type="match status" value="1"/>
</dbReference>
<evidence type="ECO:0000256" key="1">
    <source>
        <dbReference type="ARBA" id="ARBA00002901"/>
    </source>
</evidence>
<comment type="cofactor">
    <cofactor evidence="7">
        <name>Mg(2+)</name>
        <dbReference type="ChEBI" id="CHEBI:18420"/>
    </cofactor>
</comment>
<dbReference type="Gene3D" id="3.40.980.10">
    <property type="entry name" value="MoaB/Mog-like domain"/>
    <property type="match status" value="1"/>
</dbReference>